<dbReference type="Proteomes" id="UP000612055">
    <property type="component" value="Unassembled WGS sequence"/>
</dbReference>
<dbReference type="Gene3D" id="3.30.530.20">
    <property type="match status" value="1"/>
</dbReference>
<sequence length="248" mass="26364">METLLKSGLEVVAAAKAKGVPIDTLFSTSPAAALSGAAFETHEGNAVDPPGTLYGYGSKPDEATQCHCHIVVREFAAPLLHLVTLIREFDLGKLAGDLKSFTVTENTPERVTVEYTSILPWPFEPRWIRATMRYGVLDSGAVVILGESVPGASPPAGSTLGTVHYSFYHISPAGPSKCVLRRAICVDMHLPLPAFVIRKSLAAHYASDMALIDKDVGAAWESSGLAERLAKGACYRAMEQALAKAAGK</sequence>
<comment type="caution">
    <text evidence="1">The sequence shown here is derived from an EMBL/GenBank/DDBJ whole genome shotgun (WGS) entry which is preliminary data.</text>
</comment>
<evidence type="ECO:0000313" key="1">
    <source>
        <dbReference type="EMBL" id="KAG2497995.1"/>
    </source>
</evidence>
<evidence type="ECO:0008006" key="3">
    <source>
        <dbReference type="Google" id="ProtNLM"/>
    </source>
</evidence>
<protein>
    <recommendedName>
        <fullName evidence="3">START domain-containing protein</fullName>
    </recommendedName>
</protein>
<reference evidence="1" key="1">
    <citation type="journal article" date="2020" name="bioRxiv">
        <title>Comparative genomics of Chlamydomonas.</title>
        <authorList>
            <person name="Craig R.J."/>
            <person name="Hasan A.R."/>
            <person name="Ness R.W."/>
            <person name="Keightley P.D."/>
        </authorList>
    </citation>
    <scope>NUCLEOTIDE SEQUENCE</scope>
    <source>
        <strain evidence="1">CCAP 11/70</strain>
    </source>
</reference>
<name>A0A836C2P3_9CHLO</name>
<organism evidence="1 2">
    <name type="scientific">Edaphochlamys debaryana</name>
    <dbReference type="NCBI Taxonomy" id="47281"/>
    <lineage>
        <taxon>Eukaryota</taxon>
        <taxon>Viridiplantae</taxon>
        <taxon>Chlorophyta</taxon>
        <taxon>core chlorophytes</taxon>
        <taxon>Chlorophyceae</taxon>
        <taxon>CS clade</taxon>
        <taxon>Chlamydomonadales</taxon>
        <taxon>Chlamydomonadales incertae sedis</taxon>
        <taxon>Edaphochlamys</taxon>
    </lineage>
</organism>
<dbReference type="InterPro" id="IPR023393">
    <property type="entry name" value="START-like_dom_sf"/>
</dbReference>
<proteinExistence type="predicted"/>
<dbReference type="AlphaFoldDB" id="A0A836C2P3"/>
<dbReference type="EMBL" id="JAEHOE010000012">
    <property type="protein sequence ID" value="KAG2497995.1"/>
    <property type="molecule type" value="Genomic_DNA"/>
</dbReference>
<gene>
    <name evidence="1" type="ORF">HYH03_004254</name>
</gene>
<evidence type="ECO:0000313" key="2">
    <source>
        <dbReference type="Proteomes" id="UP000612055"/>
    </source>
</evidence>
<dbReference type="OrthoDB" id="524625at2759"/>
<keyword evidence="2" id="KW-1185">Reference proteome</keyword>
<dbReference type="SUPFAM" id="SSF55961">
    <property type="entry name" value="Bet v1-like"/>
    <property type="match status" value="1"/>
</dbReference>
<accession>A0A836C2P3</accession>